<evidence type="ECO:0000259" key="12">
    <source>
        <dbReference type="PROSITE" id="PS50800"/>
    </source>
</evidence>
<dbReference type="PANTHER" id="PTHR12604">
    <property type="entry name" value="KU AUTOANTIGEN DNA HELICASE"/>
    <property type="match status" value="1"/>
</dbReference>
<feature type="compositionally biased region" description="Basic and acidic residues" evidence="11">
    <location>
        <begin position="37"/>
        <end position="61"/>
    </location>
</feature>
<dbReference type="Gene3D" id="3.40.50.410">
    <property type="entry name" value="von Willebrand factor, type A domain"/>
    <property type="match status" value="1"/>
</dbReference>
<dbReference type="InterPro" id="IPR006164">
    <property type="entry name" value="DNA_bd_Ku70/Ku80"/>
</dbReference>
<feature type="domain" description="SAP" evidence="12">
    <location>
        <begin position="651"/>
        <end position="685"/>
    </location>
</feature>
<keyword evidence="2" id="KW-0547">Nucleotide-binding</keyword>
<evidence type="ECO:0000256" key="8">
    <source>
        <dbReference type="ARBA" id="ARBA00023172"/>
    </source>
</evidence>
<evidence type="ECO:0000256" key="4">
    <source>
        <dbReference type="ARBA" id="ARBA00022801"/>
    </source>
</evidence>
<dbReference type="PROSITE" id="PS50800">
    <property type="entry name" value="SAP"/>
    <property type="match status" value="1"/>
</dbReference>
<evidence type="ECO:0000313" key="14">
    <source>
        <dbReference type="Proteomes" id="UP001516023"/>
    </source>
</evidence>
<dbReference type="InterPro" id="IPR036361">
    <property type="entry name" value="SAP_dom_sf"/>
</dbReference>
<dbReference type="Pfam" id="PF02735">
    <property type="entry name" value="Ku"/>
    <property type="match status" value="1"/>
</dbReference>
<sequence length="693" mass="77948">PYWALDSSTEDENDDDNASSFGEQGKDSKPDDDDDEHSTTEKATVRKSMNDDGENTKEDAAMKSPMEVALTAITQLLRMRIRTVAESKTGKRNGVGVLLYGCDTLRAMRGGGRWHHDDDNEDDSDEEKMILPSTHELLELVPPGIDQVEKIRACLMSGGKKRRDLEMEFSIGCHRAMDEKGGLSMEQEDDGARCLKSALHEANKIFMHAKLSFLCVKSDTPSNKLPDSKSLWIFTNVDNPCHNNEGDAKQVAAIAKDVIENGIDIYLLPLPKKEKDGEFDRSIFYDKFISSENDVYDFTQSDGSLDVEAVLDSFDRAIRKVRKYTVLPMFLPGRRDRQDDPGIMLDLYSIVQIKTKPQAVTVHQELNRATQVNRRIVEKDTGTEVAPSRLHTYSEFCGGRVSIRKEDINKMKTLCNSNKDQSLILFGFKSMHTLSSTNLIGKPLLAFGNDSVVHGSRKAFFNLKQSMMRKGVYAIGELLLRKSSPAKMVAMIPQHDSHGGFQIIPLPFRDEARSIALDDVAFADQNLVDAASCMVSKSVITTDEQFSSILPENPYLGYFFNFLESVTLGGKLIKPDDEARMNEAMMLESARKEMEDFALSLPADEVARGDRKRKQPLTSKSLKKFNVNVPSVPFEETIPRKWIEMYRNDEIADCNANELKEFLRSIGERVGGKKSDLVDRIHRAILKQLTRKS</sequence>
<keyword evidence="10" id="KW-0539">Nucleus</keyword>
<dbReference type="Gene3D" id="2.40.290.10">
    <property type="match status" value="1"/>
</dbReference>
<evidence type="ECO:0000256" key="10">
    <source>
        <dbReference type="ARBA" id="ARBA00023242"/>
    </source>
</evidence>
<dbReference type="InterPro" id="IPR036465">
    <property type="entry name" value="vWFA_dom_sf"/>
</dbReference>
<evidence type="ECO:0000256" key="1">
    <source>
        <dbReference type="ARBA" id="ARBA00004123"/>
    </source>
</evidence>
<dbReference type="SUPFAM" id="SSF68906">
    <property type="entry name" value="SAP domain"/>
    <property type="match status" value="1"/>
</dbReference>
<evidence type="ECO:0000256" key="3">
    <source>
        <dbReference type="ARBA" id="ARBA00022763"/>
    </source>
</evidence>
<proteinExistence type="predicted"/>
<keyword evidence="9" id="KW-0234">DNA repair</keyword>
<dbReference type="GO" id="GO:0004386">
    <property type="term" value="F:helicase activity"/>
    <property type="evidence" value="ECO:0007669"/>
    <property type="project" value="UniProtKB-KW"/>
</dbReference>
<dbReference type="PANTHER" id="PTHR12604:SF2">
    <property type="entry name" value="X-RAY REPAIR CROSS-COMPLEMENTING PROTEIN 6"/>
    <property type="match status" value="1"/>
</dbReference>
<dbReference type="SMART" id="SM00559">
    <property type="entry name" value="Ku78"/>
    <property type="match status" value="1"/>
</dbReference>
<dbReference type="InterPro" id="IPR003034">
    <property type="entry name" value="SAP_dom"/>
</dbReference>
<evidence type="ECO:0000256" key="7">
    <source>
        <dbReference type="ARBA" id="ARBA00023125"/>
    </source>
</evidence>
<keyword evidence="14" id="KW-1185">Reference proteome</keyword>
<keyword evidence="3" id="KW-0227">DNA damage</keyword>
<dbReference type="Pfam" id="PF02037">
    <property type="entry name" value="SAP"/>
    <property type="match status" value="1"/>
</dbReference>
<keyword evidence="5" id="KW-0347">Helicase</keyword>
<comment type="subcellular location">
    <subcellularLocation>
        <location evidence="1">Nucleus</location>
    </subcellularLocation>
</comment>
<accession>A0ABD3QSZ8</accession>
<evidence type="ECO:0000256" key="5">
    <source>
        <dbReference type="ARBA" id="ARBA00022806"/>
    </source>
</evidence>
<keyword evidence="8" id="KW-0233">DNA recombination</keyword>
<dbReference type="GO" id="GO:0006281">
    <property type="term" value="P:DNA repair"/>
    <property type="evidence" value="ECO:0007669"/>
    <property type="project" value="UniProtKB-KW"/>
</dbReference>
<evidence type="ECO:0000256" key="9">
    <source>
        <dbReference type="ARBA" id="ARBA00023204"/>
    </source>
</evidence>
<dbReference type="EMBL" id="JABMIG020000013">
    <property type="protein sequence ID" value="KAL3803547.1"/>
    <property type="molecule type" value="Genomic_DNA"/>
</dbReference>
<dbReference type="GO" id="GO:0005524">
    <property type="term" value="F:ATP binding"/>
    <property type="evidence" value="ECO:0007669"/>
    <property type="project" value="UniProtKB-KW"/>
</dbReference>
<dbReference type="SUPFAM" id="SSF53300">
    <property type="entry name" value="vWA-like"/>
    <property type="match status" value="1"/>
</dbReference>
<dbReference type="InterPro" id="IPR027388">
    <property type="entry name" value="Ku70_bridge/pillars_dom_sf"/>
</dbReference>
<dbReference type="GO" id="GO:0005634">
    <property type="term" value="C:nucleus"/>
    <property type="evidence" value="ECO:0007669"/>
    <property type="project" value="UniProtKB-SubCell"/>
</dbReference>
<feature type="non-terminal residue" evidence="13">
    <location>
        <position position="1"/>
    </location>
</feature>
<evidence type="ECO:0000256" key="2">
    <source>
        <dbReference type="ARBA" id="ARBA00022741"/>
    </source>
</evidence>
<dbReference type="AlphaFoldDB" id="A0ABD3QSZ8"/>
<keyword evidence="7" id="KW-0238">DNA-binding</keyword>
<comment type="caution">
    <text evidence="13">The sequence shown here is derived from an EMBL/GenBank/DDBJ whole genome shotgun (WGS) entry which is preliminary data.</text>
</comment>
<dbReference type="GO" id="GO:0006310">
    <property type="term" value="P:DNA recombination"/>
    <property type="evidence" value="ECO:0007669"/>
    <property type="project" value="UniProtKB-KW"/>
</dbReference>
<feature type="region of interest" description="Disordered" evidence="11">
    <location>
        <begin position="1"/>
        <end position="63"/>
    </location>
</feature>
<evidence type="ECO:0000313" key="13">
    <source>
        <dbReference type="EMBL" id="KAL3803547.1"/>
    </source>
</evidence>
<keyword evidence="6" id="KW-0067">ATP-binding</keyword>
<dbReference type="InterPro" id="IPR016194">
    <property type="entry name" value="SPOC-like_C_dom_sf"/>
</dbReference>
<evidence type="ECO:0000256" key="11">
    <source>
        <dbReference type="SAM" id="MobiDB-lite"/>
    </source>
</evidence>
<reference evidence="13 14" key="1">
    <citation type="journal article" date="2020" name="G3 (Bethesda)">
        <title>Improved Reference Genome for Cyclotella cryptica CCMP332, a Model for Cell Wall Morphogenesis, Salinity Adaptation, and Lipid Production in Diatoms (Bacillariophyta).</title>
        <authorList>
            <person name="Roberts W.R."/>
            <person name="Downey K.M."/>
            <person name="Ruck E.C."/>
            <person name="Traller J.C."/>
            <person name="Alverson A.J."/>
        </authorList>
    </citation>
    <scope>NUCLEOTIDE SEQUENCE [LARGE SCALE GENOMIC DNA]</scope>
    <source>
        <strain evidence="13 14">CCMP332</strain>
    </source>
</reference>
<feature type="compositionally biased region" description="Acidic residues" evidence="11">
    <location>
        <begin position="8"/>
        <end position="17"/>
    </location>
</feature>
<name>A0ABD3QSZ8_9STRA</name>
<organism evidence="13 14">
    <name type="scientific">Cyclotella cryptica</name>
    <dbReference type="NCBI Taxonomy" id="29204"/>
    <lineage>
        <taxon>Eukaryota</taxon>
        <taxon>Sar</taxon>
        <taxon>Stramenopiles</taxon>
        <taxon>Ochrophyta</taxon>
        <taxon>Bacillariophyta</taxon>
        <taxon>Coscinodiscophyceae</taxon>
        <taxon>Thalassiosirophycidae</taxon>
        <taxon>Stephanodiscales</taxon>
        <taxon>Stephanodiscaceae</taxon>
        <taxon>Cyclotella</taxon>
    </lineage>
</organism>
<dbReference type="SUPFAM" id="SSF100939">
    <property type="entry name" value="SPOC domain-like"/>
    <property type="match status" value="1"/>
</dbReference>
<gene>
    <name evidence="13" type="ORF">HJC23_014095</name>
</gene>
<protein>
    <recommendedName>
        <fullName evidence="12">SAP domain-containing protein</fullName>
    </recommendedName>
</protein>
<dbReference type="Proteomes" id="UP001516023">
    <property type="component" value="Unassembled WGS sequence"/>
</dbReference>
<keyword evidence="4" id="KW-0378">Hydrolase</keyword>
<evidence type="ECO:0000256" key="6">
    <source>
        <dbReference type="ARBA" id="ARBA00022840"/>
    </source>
</evidence>
<dbReference type="GO" id="GO:0003677">
    <property type="term" value="F:DNA binding"/>
    <property type="evidence" value="ECO:0007669"/>
    <property type="project" value="UniProtKB-KW"/>
</dbReference>
<dbReference type="GO" id="GO:0016787">
    <property type="term" value="F:hydrolase activity"/>
    <property type="evidence" value="ECO:0007669"/>
    <property type="project" value="UniProtKB-KW"/>
</dbReference>
<dbReference type="Gene3D" id="4.10.970.10">
    <property type="entry name" value="Ku70, bridge and pillars"/>
    <property type="match status" value="1"/>
</dbReference>